<accession>A0ABQ0KG43</accession>
<sequence length="96" mass="9790">MSVLVDPEVLRAFAAHVDAVSGRITGAAVGPTTTSAADGLPGSTTQWAARSVGEHFTKVAEGLAQNVARMGQAVRGVGDTFEVTDEALAGEFDGLF</sequence>
<gene>
    <name evidence="1" type="ORF">RMCN_1604</name>
</gene>
<reference evidence="1 2" key="1">
    <citation type="journal article" date="2016" name="Genome Announc.">
        <title>Draft Genome Sequences of Five Rapidly Growing Mycobacterium Species, M. thermoresistibile, M. fortuitum subsp. acetamidolyticum, M. canariasense, M. brisbanense, and M. novocastrense.</title>
        <authorList>
            <person name="Katahira K."/>
            <person name="Ogura Y."/>
            <person name="Gotoh Y."/>
            <person name="Hayashi T."/>
        </authorList>
    </citation>
    <scope>NUCLEOTIDE SEQUENCE [LARGE SCALE GENOMIC DNA]</scope>
    <source>
        <strain evidence="1 2">JCM18114</strain>
    </source>
</reference>
<dbReference type="EMBL" id="BCTA01000023">
    <property type="protein sequence ID" value="GAT08471.1"/>
    <property type="molecule type" value="Genomic_DNA"/>
</dbReference>
<evidence type="ECO:0000313" key="2">
    <source>
        <dbReference type="Proteomes" id="UP000069773"/>
    </source>
</evidence>
<protein>
    <submittedName>
        <fullName evidence="1">Uncharacterized protein</fullName>
    </submittedName>
</protein>
<dbReference type="Proteomes" id="UP000069773">
    <property type="component" value="Unassembled WGS sequence"/>
</dbReference>
<organism evidence="1 2">
    <name type="scientific">Mycolicibacterium novocastrense</name>
    <name type="common">Mycobacterium novocastrense</name>
    <dbReference type="NCBI Taxonomy" id="59813"/>
    <lineage>
        <taxon>Bacteria</taxon>
        <taxon>Bacillati</taxon>
        <taxon>Actinomycetota</taxon>
        <taxon>Actinomycetes</taxon>
        <taxon>Mycobacteriales</taxon>
        <taxon>Mycobacteriaceae</taxon>
        <taxon>Mycolicibacterium</taxon>
    </lineage>
</organism>
<name>A0ABQ0KG43_MYCNV</name>
<comment type="caution">
    <text evidence="1">The sequence shown here is derived from an EMBL/GenBank/DDBJ whole genome shotgun (WGS) entry which is preliminary data.</text>
</comment>
<dbReference type="InterPro" id="IPR022536">
    <property type="entry name" value="EspC"/>
</dbReference>
<evidence type="ECO:0000313" key="1">
    <source>
        <dbReference type="EMBL" id="GAT08471.1"/>
    </source>
</evidence>
<proteinExistence type="predicted"/>
<keyword evidence="2" id="KW-1185">Reference proteome</keyword>
<dbReference type="Pfam" id="PF10824">
    <property type="entry name" value="T7SS_ESX_EspC"/>
    <property type="match status" value="1"/>
</dbReference>